<proteinExistence type="predicted"/>
<dbReference type="Gene3D" id="6.10.340.10">
    <property type="match status" value="1"/>
</dbReference>
<dbReference type="InterPro" id="IPR036890">
    <property type="entry name" value="HATPase_C_sf"/>
</dbReference>
<dbReference type="PANTHER" id="PTHR34220">
    <property type="entry name" value="SENSOR HISTIDINE KINASE YPDA"/>
    <property type="match status" value="1"/>
</dbReference>
<feature type="transmembrane region" description="Helical" evidence="12">
    <location>
        <begin position="15"/>
        <end position="36"/>
    </location>
</feature>
<evidence type="ECO:0000256" key="5">
    <source>
        <dbReference type="ARBA" id="ARBA00022692"/>
    </source>
</evidence>
<comment type="subcellular location">
    <subcellularLocation>
        <location evidence="1">Cell membrane</location>
        <topology evidence="1">Multi-pass membrane protein</topology>
    </subcellularLocation>
</comment>
<keyword evidence="2" id="KW-1003">Cell membrane</keyword>
<evidence type="ECO:0000256" key="11">
    <source>
        <dbReference type="ARBA" id="ARBA00023136"/>
    </source>
</evidence>
<evidence type="ECO:0000256" key="6">
    <source>
        <dbReference type="ARBA" id="ARBA00022741"/>
    </source>
</evidence>
<evidence type="ECO:0000256" key="8">
    <source>
        <dbReference type="ARBA" id="ARBA00022840"/>
    </source>
</evidence>
<evidence type="ECO:0000256" key="9">
    <source>
        <dbReference type="ARBA" id="ARBA00022989"/>
    </source>
</evidence>
<dbReference type="InterPro" id="IPR050640">
    <property type="entry name" value="Bact_2-comp_sensor_kinase"/>
</dbReference>
<dbReference type="GO" id="GO:0005524">
    <property type="term" value="F:ATP binding"/>
    <property type="evidence" value="ECO:0007669"/>
    <property type="project" value="UniProtKB-KW"/>
</dbReference>
<gene>
    <name evidence="14" type="ORF">HYG85_01950</name>
</gene>
<protein>
    <submittedName>
        <fullName evidence="14">Sensor histidine kinase</fullName>
    </submittedName>
</protein>
<evidence type="ECO:0000259" key="13">
    <source>
        <dbReference type="PROSITE" id="PS50885"/>
    </source>
</evidence>
<evidence type="ECO:0000256" key="1">
    <source>
        <dbReference type="ARBA" id="ARBA00004651"/>
    </source>
</evidence>
<dbReference type="KEGG" id="vgu:HYG85_01950"/>
<evidence type="ECO:0000256" key="2">
    <source>
        <dbReference type="ARBA" id="ARBA00022475"/>
    </source>
</evidence>
<dbReference type="Proteomes" id="UP000677305">
    <property type="component" value="Chromosome"/>
</dbReference>
<feature type="domain" description="HAMP" evidence="13">
    <location>
        <begin position="327"/>
        <end position="373"/>
    </location>
</feature>
<evidence type="ECO:0000256" key="4">
    <source>
        <dbReference type="ARBA" id="ARBA00022679"/>
    </source>
</evidence>
<sequence length="597" mass="69173">MKKIPTKRLSVRGRIVTMFIAIMLITILVFGTYATYNMYNNIMKNTYKNMNLMIDANNENLNQSFSIITNTSIALSASDAVQEWIKDGDYFNKDNEKYYLNVQNLNKQFQNILTYNNVWELNSLTYVTVYENRELLGYTYTKQVSTKKITDDSKRINELVVNDTEKYISYIPPSPSNNTIYYTRKLKSDFTTDDSLIIIAAIGEEYIKNKYSSLLSYDGSLVYVVDEEGTIYSSNDNSLLGGKISQDITNNIDTNKMNEINYNNKKYVTVSREIKENGFKLIYMLPKSNLIKETVTGMNSFILISIILSVVFITFVVIISMRTTVFIKDITTAMNKVREKDYDYRMIKYEDVTLDTLVTTFNSMVSEIQTLLKTTYESKLLLNEMEIKFLQYQMNPHFLFNILLTIQIKAKMCKDETIYQMIASLSALLRAGIYGDKRSIITIEEELKYVEYYLSLQKMRYEDRLHYSIELDDEQIKICEIPRLVIEPIVENAIVHGVEESDNEAIVSVEISNHEEKIYIKVVDNGIGFDVEKIMNTENKDITDRKVEREKMGLKNTDQRLKLIYGSDYGLNIQSQKNVGTTIEIIIPKNKGRAENV</sequence>
<dbReference type="EMBL" id="CP058561">
    <property type="protein sequence ID" value="QUH27744.1"/>
    <property type="molecule type" value="Genomic_DNA"/>
</dbReference>
<evidence type="ECO:0000313" key="14">
    <source>
        <dbReference type="EMBL" id="QUH27744.1"/>
    </source>
</evidence>
<keyword evidence="4" id="KW-0808">Transferase</keyword>
<dbReference type="Pfam" id="PF02518">
    <property type="entry name" value="HATPase_c"/>
    <property type="match status" value="1"/>
</dbReference>
<keyword evidence="9 12" id="KW-1133">Transmembrane helix</keyword>
<keyword evidence="10" id="KW-0902">Two-component regulatory system</keyword>
<keyword evidence="5 12" id="KW-0812">Transmembrane</keyword>
<dbReference type="SMART" id="SM00387">
    <property type="entry name" value="HATPase_c"/>
    <property type="match status" value="1"/>
</dbReference>
<dbReference type="Gene3D" id="3.30.450.20">
    <property type="entry name" value="PAS domain"/>
    <property type="match status" value="1"/>
</dbReference>
<dbReference type="SUPFAM" id="SSF55874">
    <property type="entry name" value="ATPase domain of HSP90 chaperone/DNA topoisomerase II/histidine kinase"/>
    <property type="match status" value="1"/>
</dbReference>
<keyword evidence="3" id="KW-0597">Phosphoprotein</keyword>
<dbReference type="InterPro" id="IPR003594">
    <property type="entry name" value="HATPase_dom"/>
</dbReference>
<dbReference type="GO" id="GO:0005886">
    <property type="term" value="C:plasma membrane"/>
    <property type="evidence" value="ECO:0007669"/>
    <property type="project" value="UniProtKB-SubCell"/>
</dbReference>
<evidence type="ECO:0000256" key="10">
    <source>
        <dbReference type="ARBA" id="ARBA00023012"/>
    </source>
</evidence>
<evidence type="ECO:0000313" key="15">
    <source>
        <dbReference type="Proteomes" id="UP000677305"/>
    </source>
</evidence>
<keyword evidence="7 14" id="KW-0418">Kinase</keyword>
<dbReference type="InterPro" id="IPR010559">
    <property type="entry name" value="Sig_transdc_His_kin_internal"/>
</dbReference>
<dbReference type="Pfam" id="PF06580">
    <property type="entry name" value="His_kinase"/>
    <property type="match status" value="1"/>
</dbReference>
<evidence type="ECO:0000256" key="12">
    <source>
        <dbReference type="SAM" id="Phobius"/>
    </source>
</evidence>
<organism evidence="14 15">
    <name type="scientific">Vallitalea guaymasensis</name>
    <dbReference type="NCBI Taxonomy" id="1185412"/>
    <lineage>
        <taxon>Bacteria</taxon>
        <taxon>Bacillati</taxon>
        <taxon>Bacillota</taxon>
        <taxon>Clostridia</taxon>
        <taxon>Lachnospirales</taxon>
        <taxon>Vallitaleaceae</taxon>
        <taxon>Vallitalea</taxon>
    </lineage>
</organism>
<dbReference type="RefSeq" id="WP_212692060.1">
    <property type="nucleotide sequence ID" value="NZ_CP058561.1"/>
</dbReference>
<evidence type="ECO:0000256" key="7">
    <source>
        <dbReference type="ARBA" id="ARBA00022777"/>
    </source>
</evidence>
<dbReference type="AlphaFoldDB" id="A0A8J8SAM5"/>
<keyword evidence="6" id="KW-0547">Nucleotide-binding</keyword>
<dbReference type="GO" id="GO:0000155">
    <property type="term" value="F:phosphorelay sensor kinase activity"/>
    <property type="evidence" value="ECO:0007669"/>
    <property type="project" value="InterPro"/>
</dbReference>
<dbReference type="PROSITE" id="PS50885">
    <property type="entry name" value="HAMP"/>
    <property type="match status" value="1"/>
</dbReference>
<reference evidence="14 15" key="1">
    <citation type="submission" date="2020-07" db="EMBL/GenBank/DDBJ databases">
        <title>Vallitalea guaymasensis genome.</title>
        <authorList>
            <person name="Postec A."/>
        </authorList>
    </citation>
    <scope>NUCLEOTIDE SEQUENCE [LARGE SCALE GENOMIC DNA]</scope>
    <source>
        <strain evidence="14 15">Ra1766G1</strain>
    </source>
</reference>
<feature type="transmembrane region" description="Helical" evidence="12">
    <location>
        <begin position="301"/>
        <end position="321"/>
    </location>
</feature>
<accession>A0A8J8SAM5</accession>
<dbReference type="Gene3D" id="3.30.565.10">
    <property type="entry name" value="Histidine kinase-like ATPase, C-terminal domain"/>
    <property type="match status" value="1"/>
</dbReference>
<keyword evidence="8" id="KW-0067">ATP-binding</keyword>
<dbReference type="CDD" id="cd06225">
    <property type="entry name" value="HAMP"/>
    <property type="match status" value="1"/>
</dbReference>
<dbReference type="InterPro" id="IPR003660">
    <property type="entry name" value="HAMP_dom"/>
</dbReference>
<name>A0A8J8SAM5_9FIRM</name>
<evidence type="ECO:0000256" key="3">
    <source>
        <dbReference type="ARBA" id="ARBA00022553"/>
    </source>
</evidence>
<keyword evidence="15" id="KW-1185">Reference proteome</keyword>
<dbReference type="PANTHER" id="PTHR34220:SF11">
    <property type="entry name" value="SENSOR PROTEIN KINASE HPTS"/>
    <property type="match status" value="1"/>
</dbReference>
<keyword evidence="11 12" id="KW-0472">Membrane</keyword>